<sequence length="166" mass="18788">MESKSWKESYTELERLVLPPDTNIFNALYGGRLVEWIDNVAGIVATRHSRRRNVTGSIDSLFFLVPIHLGDIVTITGKLNYVTRSTMEIEVNVTTEEGLTGTRRVATKSFLTYVAVDQDGKPTDVPGLKIETEEDKRIFEEAEIRSKNRLALLAKIKADLKKQDTY</sequence>
<dbReference type="GO" id="GO:0052816">
    <property type="term" value="F:long-chain fatty acyl-CoA hydrolase activity"/>
    <property type="evidence" value="ECO:0007669"/>
    <property type="project" value="TreeGrafter"/>
</dbReference>
<dbReference type="GO" id="GO:0009062">
    <property type="term" value="P:fatty acid catabolic process"/>
    <property type="evidence" value="ECO:0007669"/>
    <property type="project" value="TreeGrafter"/>
</dbReference>
<dbReference type="GO" id="GO:0005829">
    <property type="term" value="C:cytosol"/>
    <property type="evidence" value="ECO:0007669"/>
    <property type="project" value="TreeGrafter"/>
</dbReference>
<dbReference type="PANTHER" id="PTHR11049">
    <property type="entry name" value="ACYL COENZYME A THIOESTER HYDROLASE"/>
    <property type="match status" value="1"/>
</dbReference>
<dbReference type="CDD" id="cd03442">
    <property type="entry name" value="BFIT_BACH"/>
    <property type="match status" value="1"/>
</dbReference>
<dbReference type="RefSeq" id="WP_393970644.1">
    <property type="nucleotide sequence ID" value="NZ_CP133772.1"/>
</dbReference>
<name>A0AAX4NGL9_9ARCH</name>
<dbReference type="GeneID" id="95967604"/>
<protein>
    <submittedName>
        <fullName evidence="3">Acyl-CoA thioesterase</fullName>
    </submittedName>
</protein>
<evidence type="ECO:0000313" key="4">
    <source>
        <dbReference type="Proteomes" id="UP001451606"/>
    </source>
</evidence>
<dbReference type="InterPro" id="IPR029069">
    <property type="entry name" value="HotDog_dom_sf"/>
</dbReference>
<dbReference type="InterPro" id="IPR040170">
    <property type="entry name" value="Cytosol_ACT"/>
</dbReference>
<dbReference type="Gene3D" id="3.10.129.10">
    <property type="entry name" value="Hotdog Thioesterase"/>
    <property type="match status" value="1"/>
</dbReference>
<dbReference type="PROSITE" id="PS51770">
    <property type="entry name" value="HOTDOG_ACOT"/>
    <property type="match status" value="1"/>
</dbReference>
<dbReference type="SUPFAM" id="SSF54637">
    <property type="entry name" value="Thioesterase/thiol ester dehydrase-isomerase"/>
    <property type="match status" value="1"/>
</dbReference>
<accession>A0AAX4NGL9</accession>
<evidence type="ECO:0000313" key="3">
    <source>
        <dbReference type="EMBL" id="WYY00303.1"/>
    </source>
</evidence>
<organism evidence="3 4">
    <name type="scientific">Oxyplasma meridianum</name>
    <dbReference type="NCBI Taxonomy" id="3073602"/>
    <lineage>
        <taxon>Archaea</taxon>
        <taxon>Methanobacteriati</taxon>
        <taxon>Thermoplasmatota</taxon>
        <taxon>Thermoplasmata</taxon>
        <taxon>Thermoplasmatales</taxon>
        <taxon>Thermoplasmataceae</taxon>
        <taxon>Oxyplasma</taxon>
    </lineage>
</organism>
<proteinExistence type="predicted"/>
<keyword evidence="4" id="KW-1185">Reference proteome</keyword>
<gene>
    <name evidence="3" type="ORF">OXIME_000869</name>
</gene>
<dbReference type="InterPro" id="IPR006683">
    <property type="entry name" value="Thioestr_dom"/>
</dbReference>
<evidence type="ECO:0000256" key="1">
    <source>
        <dbReference type="ARBA" id="ARBA00022801"/>
    </source>
</evidence>
<dbReference type="EMBL" id="CP133772">
    <property type="protein sequence ID" value="WYY00303.1"/>
    <property type="molecule type" value="Genomic_DNA"/>
</dbReference>
<dbReference type="PANTHER" id="PTHR11049:SF24">
    <property type="entry name" value="CYTOSOLIC ACYL COENZYME A THIOESTER HYDROLASE"/>
    <property type="match status" value="1"/>
</dbReference>
<feature type="domain" description="HotDog ACOT-type" evidence="2">
    <location>
        <begin position="7"/>
        <end position="119"/>
    </location>
</feature>
<dbReference type="GO" id="GO:0006637">
    <property type="term" value="P:acyl-CoA metabolic process"/>
    <property type="evidence" value="ECO:0007669"/>
    <property type="project" value="TreeGrafter"/>
</dbReference>
<keyword evidence="1" id="KW-0378">Hydrolase</keyword>
<dbReference type="Proteomes" id="UP001451606">
    <property type="component" value="Chromosome"/>
</dbReference>
<dbReference type="InterPro" id="IPR033120">
    <property type="entry name" value="HOTDOG_ACOT"/>
</dbReference>
<dbReference type="KEGG" id="omr:OXIME_000869"/>
<dbReference type="Pfam" id="PF03061">
    <property type="entry name" value="4HBT"/>
    <property type="match status" value="1"/>
</dbReference>
<evidence type="ECO:0000259" key="2">
    <source>
        <dbReference type="PROSITE" id="PS51770"/>
    </source>
</evidence>
<dbReference type="AlphaFoldDB" id="A0AAX4NGL9"/>
<reference evidence="3 4" key="1">
    <citation type="submission" date="2023-09" db="EMBL/GenBank/DDBJ databases">
        <authorList>
            <person name="Golyshina O.V."/>
            <person name="Lunev E.A."/>
            <person name="Bargiela R."/>
            <person name="Gaines M.C."/>
            <person name="Daum B."/>
            <person name="Bale N.J."/>
            <person name="Koenen M."/>
            <person name="Sinninghe Damst J.S."/>
            <person name="Yakimov M."/>
            <person name="Golyshin P.N."/>
        </authorList>
    </citation>
    <scope>NUCLEOTIDE SEQUENCE [LARGE SCALE GENOMIC DNA]</scope>
    <source>
        <strain evidence="3 4">M1</strain>
    </source>
</reference>